<comment type="similarity">
    <text evidence="5">In the N-terminal section; belongs to the radical SAM superfamily. CofG family.</text>
</comment>
<dbReference type="eggNOG" id="ENOG502QUMN">
    <property type="taxonomic scope" value="Eukaryota"/>
</dbReference>
<evidence type="ECO:0000259" key="19">
    <source>
        <dbReference type="PROSITE" id="PS51918"/>
    </source>
</evidence>
<comment type="pathway">
    <text evidence="3">Cofactor biosynthesis; coenzyme F0 biosynthesis.</text>
</comment>
<keyword evidence="13" id="KW-0408">Iron</keyword>
<dbReference type="HAMAP" id="MF_01611">
    <property type="entry name" value="FO_synth_sub1"/>
    <property type="match status" value="1"/>
</dbReference>
<dbReference type="PROSITE" id="PS51918">
    <property type="entry name" value="RADICAL_SAM"/>
    <property type="match status" value="2"/>
</dbReference>
<dbReference type="InterPro" id="IPR058240">
    <property type="entry name" value="rSAM_sf"/>
</dbReference>
<evidence type="ECO:0000256" key="17">
    <source>
        <dbReference type="ARBA" id="ARBA00048974"/>
    </source>
</evidence>
<dbReference type="OrthoDB" id="2015542at2759"/>
<comment type="catalytic activity">
    <reaction evidence="16">
        <text>5-amino-6-(D-ribitylamino)uracil + L-tyrosine + S-adenosyl-L-methionine = 5-amino-5-(4-hydroxybenzyl)-6-(D-ribitylimino)-5,6-dihydrouracil + 2-iminoacetate + 5'-deoxyadenosine + L-methionine + H(+)</text>
        <dbReference type="Rhea" id="RHEA:55200"/>
        <dbReference type="ChEBI" id="CHEBI:15378"/>
        <dbReference type="ChEBI" id="CHEBI:15934"/>
        <dbReference type="ChEBI" id="CHEBI:17319"/>
        <dbReference type="ChEBI" id="CHEBI:57844"/>
        <dbReference type="ChEBI" id="CHEBI:58315"/>
        <dbReference type="ChEBI" id="CHEBI:59789"/>
        <dbReference type="ChEBI" id="CHEBI:77846"/>
        <dbReference type="ChEBI" id="CHEBI:85936"/>
        <dbReference type="EC" id="2.5.1.147"/>
    </reaction>
</comment>
<evidence type="ECO:0000256" key="12">
    <source>
        <dbReference type="ARBA" id="ARBA00022723"/>
    </source>
</evidence>
<feature type="domain" description="Radical SAM core" evidence="19">
    <location>
        <begin position="425"/>
        <end position="667"/>
    </location>
</feature>
<dbReference type="HAMAP" id="MF_01612">
    <property type="entry name" value="FO_synth_sub2"/>
    <property type="match status" value="1"/>
</dbReference>
<evidence type="ECO:0000256" key="13">
    <source>
        <dbReference type="ARBA" id="ARBA00023004"/>
    </source>
</evidence>
<dbReference type="InterPro" id="IPR006638">
    <property type="entry name" value="Elp3/MiaA/NifB-like_rSAM"/>
</dbReference>
<dbReference type="SMART" id="SM00729">
    <property type="entry name" value="Elp3"/>
    <property type="match status" value="2"/>
</dbReference>
<dbReference type="GO" id="GO:0051539">
    <property type="term" value="F:4 iron, 4 sulfur cluster binding"/>
    <property type="evidence" value="ECO:0007669"/>
    <property type="project" value="UniProtKB-KW"/>
</dbReference>
<dbReference type="NCBIfam" id="TIGR00423">
    <property type="entry name" value="CofH family radical SAM protein"/>
    <property type="match status" value="1"/>
</dbReference>
<evidence type="ECO:0000256" key="11">
    <source>
        <dbReference type="ARBA" id="ARBA00022691"/>
    </source>
</evidence>
<dbReference type="Proteomes" id="UP000007264">
    <property type="component" value="Unassembled WGS sequence"/>
</dbReference>
<dbReference type="SFLD" id="SFLDF00294">
    <property type="entry name" value="7_8-didemethyl-8-hydroxy-5-dea"/>
    <property type="match status" value="1"/>
</dbReference>
<dbReference type="SFLD" id="SFLDS00029">
    <property type="entry name" value="Radical_SAM"/>
    <property type="match status" value="3"/>
</dbReference>
<feature type="non-terminal residue" evidence="20">
    <location>
        <position position="1"/>
    </location>
</feature>
<accession>I0YXI6</accession>
<comment type="caution">
    <text evidence="20">The sequence shown here is derived from an EMBL/GenBank/DDBJ whole genome shotgun (WGS) entry which is preliminary data.</text>
</comment>
<dbReference type="InterPro" id="IPR013785">
    <property type="entry name" value="Aldolase_TIM"/>
</dbReference>
<dbReference type="UniPathway" id="UPA00072"/>
<dbReference type="InterPro" id="IPR034405">
    <property type="entry name" value="F420"/>
</dbReference>
<evidence type="ECO:0000256" key="7">
    <source>
        <dbReference type="ARBA" id="ARBA00012289"/>
    </source>
</evidence>
<keyword evidence="12" id="KW-0479">Metal-binding</keyword>
<gene>
    <name evidence="20" type="ORF">COCSUDRAFT_15789</name>
</gene>
<keyword evidence="21" id="KW-1185">Reference proteome</keyword>
<keyword evidence="9" id="KW-0004">4Fe-4S</keyword>
<dbReference type="GO" id="GO:0046872">
    <property type="term" value="F:metal ion binding"/>
    <property type="evidence" value="ECO:0007669"/>
    <property type="project" value="UniProtKB-KW"/>
</dbReference>
<evidence type="ECO:0000256" key="14">
    <source>
        <dbReference type="ARBA" id="ARBA00023014"/>
    </source>
</evidence>
<dbReference type="Pfam" id="PF04055">
    <property type="entry name" value="Radical_SAM"/>
    <property type="match status" value="1"/>
</dbReference>
<dbReference type="Pfam" id="PF19288">
    <property type="entry name" value="CofH_C"/>
    <property type="match status" value="1"/>
</dbReference>
<dbReference type="GeneID" id="17041093"/>
<evidence type="ECO:0000256" key="10">
    <source>
        <dbReference type="ARBA" id="ARBA00022679"/>
    </source>
</evidence>
<dbReference type="PANTHER" id="PTHR43076">
    <property type="entry name" value="FO SYNTHASE (COFH)"/>
    <property type="match status" value="1"/>
</dbReference>
<comment type="catalytic activity">
    <reaction evidence="17">
        <text>5-amino-5-(4-hydroxybenzyl)-6-(D-ribitylimino)-5,6-dihydrouracil + S-adenosyl-L-methionine = 7,8-didemethyl-8-hydroxy-5-deazariboflavin + 5'-deoxyadenosine + L-methionine + NH4(+) + H(+)</text>
        <dbReference type="Rhea" id="RHEA:55204"/>
        <dbReference type="ChEBI" id="CHEBI:15378"/>
        <dbReference type="ChEBI" id="CHEBI:17319"/>
        <dbReference type="ChEBI" id="CHEBI:28938"/>
        <dbReference type="ChEBI" id="CHEBI:57844"/>
        <dbReference type="ChEBI" id="CHEBI:59789"/>
        <dbReference type="ChEBI" id="CHEBI:59904"/>
        <dbReference type="ChEBI" id="CHEBI:85936"/>
        <dbReference type="EC" id="4.3.1.32"/>
    </reaction>
</comment>
<evidence type="ECO:0000256" key="2">
    <source>
        <dbReference type="ARBA" id="ARBA00003692"/>
    </source>
</evidence>
<keyword evidence="11" id="KW-0949">S-adenosyl-L-methionine</keyword>
<dbReference type="EMBL" id="AGSI01000008">
    <property type="protein sequence ID" value="EIE23105.1"/>
    <property type="molecule type" value="Genomic_DNA"/>
</dbReference>
<dbReference type="CDD" id="cd01335">
    <property type="entry name" value="Radical_SAM"/>
    <property type="match status" value="2"/>
</dbReference>
<dbReference type="NCBIfam" id="NF004884">
    <property type="entry name" value="PRK06245.1"/>
    <property type="match status" value="1"/>
</dbReference>
<comment type="cofactor">
    <cofactor evidence="1">
        <name>[4Fe-4S] cluster</name>
        <dbReference type="ChEBI" id="CHEBI:49883"/>
    </cofactor>
</comment>
<keyword evidence="10" id="KW-0808">Transferase</keyword>
<dbReference type="EC" id="4.3.1.32" evidence="6"/>
<sequence length="783" mass="84533">QVFIPLTRLCRDQCGYCTFAQPPVPGRRSFMTLDEVLQVVHLGAQQGAIEVLFTLGDKPELLYPEARSELRQMGYETTLEYVAAAAAAVIRETGLLPHINAGTMNLAEVQALRSVSAGQGLMLETASRRLMEPGMPHHSCPDKEPALRLATIEAAGQGAVPYTSGILTGIGETRLERIESLLAIRDLHQKYGHIQELIIQNFVPKKNTAMADTAELPFTELLWTVAVARLLFGPSMNVQAPPNLTPGVAGADLGWRALINAGANDFGGISPLTKDYVNPEKPWPHVADLAAAVAACGKALVPRLTVYPETVKQANRWLDGTGGPNSVSAAVLRQADGSGLARGSNWCPGLDTDEGQPESSELVLPRNGDVRASPSHSELLEQVLNHGHELDEDEITALFSARGADFDAVCRAADTSRQRLCGDTVAYAVNRNINYTNRCTYKCGFCAFSKGRVAEELRGAPYLLPYSEVTRRTAEAWDRGASEVCMQGGIHPDFTGECDTYLRLLDAAKAGAPDVHVHAFSPLEVTQGAATLGWSLRRYLTALRDAGLGSLPGTAAEVLDDEIRAIICPDKLSTSIWLEVIETAHEVGLPTTSTIMFGHVDGPRNWARHLTALRALQQRTGGVTEFVPLPFVHMEAPIYLKGRARRGPTLHECFLMHAVARLALGAALPNIQASWVKMGPERAAALLSSGCNDMGGSIMNESITRAAGAKHGQELPPERMEELILAAGRTPRQRTTLYGTPPAEQQAKSYNAAPLSPVFQPTQQMDSFSSQEMLPEILSVLSS</sequence>
<organism evidence="20 21">
    <name type="scientific">Coccomyxa subellipsoidea (strain C-169)</name>
    <name type="common">Green microalga</name>
    <dbReference type="NCBI Taxonomy" id="574566"/>
    <lineage>
        <taxon>Eukaryota</taxon>
        <taxon>Viridiplantae</taxon>
        <taxon>Chlorophyta</taxon>
        <taxon>core chlorophytes</taxon>
        <taxon>Trebouxiophyceae</taxon>
        <taxon>Trebouxiophyceae incertae sedis</taxon>
        <taxon>Coccomyxaceae</taxon>
        <taxon>Coccomyxa</taxon>
        <taxon>Coccomyxa subellipsoidea</taxon>
    </lineage>
</organism>
<comment type="similarity">
    <text evidence="4">In the C-terminal section; belongs to the radical SAM superfamily. CofH family.</text>
</comment>
<dbReference type="NCBIfam" id="TIGR03550">
    <property type="entry name" value="F420_cofG"/>
    <property type="match status" value="1"/>
</dbReference>
<evidence type="ECO:0000256" key="18">
    <source>
        <dbReference type="SAM" id="MobiDB-lite"/>
    </source>
</evidence>
<feature type="region of interest" description="Disordered" evidence="18">
    <location>
        <begin position="343"/>
        <end position="368"/>
    </location>
</feature>
<comment type="function">
    <text evidence="2">Catalyzes the radical-mediated synthesis of 7,8-didemethyl-8-hydroxy-5-deazariboflavin (FO) from 5-amino-6-(D-ribitylamino)uracil and L-tyrosine.</text>
</comment>
<dbReference type="AlphaFoldDB" id="I0YXI6"/>
<dbReference type="SFLD" id="SFLDG01388">
    <property type="entry name" value="7_8-didemethyl-8-hydroxy-5-dea"/>
    <property type="match status" value="2"/>
</dbReference>
<dbReference type="InterPro" id="IPR045567">
    <property type="entry name" value="CofH/MnqC-like_C"/>
</dbReference>
<dbReference type="SUPFAM" id="SSF102114">
    <property type="entry name" value="Radical SAM enzymes"/>
    <property type="match status" value="2"/>
</dbReference>
<dbReference type="InterPro" id="IPR020050">
    <property type="entry name" value="FO_synthase_su2"/>
</dbReference>
<dbReference type="EC" id="2.5.1.147" evidence="7"/>
<reference evidence="20 21" key="1">
    <citation type="journal article" date="2012" name="Genome Biol.">
        <title>The genome of the polar eukaryotic microalga coccomyxa subellipsoidea reveals traits of cold adaptation.</title>
        <authorList>
            <person name="Blanc G."/>
            <person name="Agarkova I."/>
            <person name="Grimwood J."/>
            <person name="Kuo A."/>
            <person name="Brueggeman A."/>
            <person name="Dunigan D."/>
            <person name="Gurnon J."/>
            <person name="Ladunga I."/>
            <person name="Lindquist E."/>
            <person name="Lucas S."/>
            <person name="Pangilinan J."/>
            <person name="Proschold T."/>
            <person name="Salamov A."/>
            <person name="Schmutz J."/>
            <person name="Weeks D."/>
            <person name="Yamada T."/>
            <person name="Claverie J.M."/>
            <person name="Grigoriev I."/>
            <person name="Van Etten J."/>
            <person name="Lomsadze A."/>
            <person name="Borodovsky M."/>
        </authorList>
    </citation>
    <scope>NUCLEOTIDE SEQUENCE [LARGE SCALE GENOMIC DNA]</scope>
    <source>
        <strain evidence="20 21">C-169</strain>
    </source>
</reference>
<dbReference type="RefSeq" id="XP_005647649.1">
    <property type="nucleotide sequence ID" value="XM_005647592.1"/>
</dbReference>
<evidence type="ECO:0000256" key="4">
    <source>
        <dbReference type="ARBA" id="ARBA00010051"/>
    </source>
</evidence>
<feature type="region of interest" description="Disordered" evidence="18">
    <location>
        <begin position="731"/>
        <end position="754"/>
    </location>
</feature>
<dbReference type="GO" id="GO:0141093">
    <property type="term" value="F:5-amino-6-(D-ribitylamino)uracil--L-tyrosine 4-hydroxyphenyl transferase activity"/>
    <property type="evidence" value="ECO:0007669"/>
    <property type="project" value="UniProtKB-EC"/>
</dbReference>
<evidence type="ECO:0000256" key="9">
    <source>
        <dbReference type="ARBA" id="ARBA00022485"/>
    </source>
</evidence>
<dbReference type="PANTHER" id="PTHR43076:SF1">
    <property type="entry name" value="LIPOYL SYNTHASE 2"/>
    <property type="match status" value="1"/>
</dbReference>
<protein>
    <recommendedName>
        <fullName evidence="8">FO synthase</fullName>
        <ecNumber evidence="7">2.5.1.147</ecNumber>
        <ecNumber evidence="6">4.3.1.32</ecNumber>
    </recommendedName>
</protein>
<keyword evidence="14" id="KW-0411">Iron-sulfur</keyword>
<dbReference type="SFLD" id="SFLDG01389">
    <property type="entry name" value="menaquinone_synthsis_involved"/>
    <property type="match status" value="1"/>
</dbReference>
<keyword evidence="15" id="KW-0456">Lyase</keyword>
<dbReference type="SFLD" id="SFLDG01064">
    <property type="entry name" value="F420__menaquinone_cofactor_bio"/>
    <property type="match status" value="3"/>
</dbReference>
<feature type="domain" description="Radical SAM core" evidence="19">
    <location>
        <begin position="1"/>
        <end position="235"/>
    </location>
</feature>
<name>I0YXI6_COCSC</name>
<evidence type="ECO:0000256" key="5">
    <source>
        <dbReference type="ARBA" id="ARBA00010826"/>
    </source>
</evidence>
<dbReference type="STRING" id="574566.I0YXI6"/>
<dbReference type="NCBIfam" id="TIGR03551">
    <property type="entry name" value="F420_cofH"/>
    <property type="match status" value="1"/>
</dbReference>
<dbReference type="InterPro" id="IPR019939">
    <property type="entry name" value="CofG_family"/>
</dbReference>
<evidence type="ECO:0000256" key="15">
    <source>
        <dbReference type="ARBA" id="ARBA00023239"/>
    </source>
</evidence>
<evidence type="ECO:0000313" key="20">
    <source>
        <dbReference type="EMBL" id="EIE23105.1"/>
    </source>
</evidence>
<evidence type="ECO:0000256" key="3">
    <source>
        <dbReference type="ARBA" id="ARBA00004712"/>
    </source>
</evidence>
<dbReference type="InterPro" id="IPR007197">
    <property type="entry name" value="rSAM"/>
</dbReference>
<dbReference type="GO" id="GO:0044689">
    <property type="term" value="F:7,8-didemethyl-8-hydroxy-5-deazariboflavin synthase activity"/>
    <property type="evidence" value="ECO:0007669"/>
    <property type="project" value="UniProtKB-EC"/>
</dbReference>
<dbReference type="InterPro" id="IPR019940">
    <property type="entry name" value="CofH_family"/>
</dbReference>
<dbReference type="Gene3D" id="3.20.20.70">
    <property type="entry name" value="Aldolase class I"/>
    <property type="match status" value="2"/>
</dbReference>
<evidence type="ECO:0000256" key="6">
    <source>
        <dbReference type="ARBA" id="ARBA00012126"/>
    </source>
</evidence>
<proteinExistence type="inferred from homology"/>
<evidence type="ECO:0000313" key="21">
    <source>
        <dbReference type="Proteomes" id="UP000007264"/>
    </source>
</evidence>
<evidence type="ECO:0000256" key="8">
    <source>
        <dbReference type="ARBA" id="ARBA00022220"/>
    </source>
</evidence>
<evidence type="ECO:0000256" key="1">
    <source>
        <dbReference type="ARBA" id="ARBA00001966"/>
    </source>
</evidence>
<evidence type="ECO:0000256" key="16">
    <source>
        <dbReference type="ARBA" id="ARBA00048468"/>
    </source>
</evidence>
<dbReference type="KEGG" id="csl:COCSUDRAFT_15789"/>